<protein>
    <recommendedName>
        <fullName evidence="3">DNA alkylation repair enzyme</fullName>
    </recommendedName>
</protein>
<dbReference type="STRING" id="679192.HMPREF9013_1414"/>
<dbReference type="Pfam" id="PF08713">
    <property type="entry name" value="DNA_alkylation"/>
    <property type="match status" value="1"/>
</dbReference>
<sequence length="226" mass="26700">MIMTIQKELFVLQDTNYADFQSNLIPNIPRTSILGIRVPQLRKLAKKLSKEKDTSIFLRTLPHVYYDENMLHSLLISEIQDFKSCISAIDTFLPFVDNWAVCDILSPRVFKQNHSLLMAEIPRWIFSKHPYTCRFGIEILMSHFLDDDFNDSYLKMPAQVHSDEYYVNMMIAWFFATALAKQWQATIPYLENGNLDLWVHNKTIQKARESHRITFEQKEYLKSLKK</sequence>
<name>D2MLR0_9FIRM</name>
<evidence type="ECO:0000313" key="2">
    <source>
        <dbReference type="Proteomes" id="UP000005017"/>
    </source>
</evidence>
<evidence type="ECO:0008006" key="3">
    <source>
        <dbReference type="Google" id="ProtNLM"/>
    </source>
</evidence>
<dbReference type="EMBL" id="ADFR01000001">
    <property type="protein sequence ID" value="EFC06469.1"/>
    <property type="molecule type" value="Genomic_DNA"/>
</dbReference>
<dbReference type="Proteomes" id="UP000005017">
    <property type="component" value="Unassembled WGS sequence"/>
</dbReference>
<dbReference type="AlphaFoldDB" id="D2MLR0"/>
<dbReference type="InterPro" id="IPR014825">
    <property type="entry name" value="DNA_alkylation"/>
</dbReference>
<dbReference type="CDD" id="cd06561">
    <property type="entry name" value="AlkD_like"/>
    <property type="match status" value="1"/>
</dbReference>
<reference evidence="2" key="1">
    <citation type="submission" date="2009-12" db="EMBL/GenBank/DDBJ databases">
        <title>Sequence of Clostridiales genomosp. BVAB3 str. UPII9-5.</title>
        <authorList>
            <person name="Madupu R."/>
            <person name="Durkin A.S."/>
            <person name="Torralba M."/>
            <person name="Methe B."/>
            <person name="Sutton G.G."/>
            <person name="Strausberg R.L."/>
            <person name="Nelson K.E."/>
        </authorList>
    </citation>
    <scope>NUCLEOTIDE SEQUENCE [LARGE SCALE GENOMIC DNA]</scope>
    <source>
        <strain evidence="2">W1219</strain>
    </source>
</reference>
<accession>D2MLR0</accession>
<dbReference type="PANTHER" id="PTHR34070:SF1">
    <property type="entry name" value="DNA ALKYLATION REPAIR PROTEIN"/>
    <property type="match status" value="1"/>
</dbReference>
<organism evidence="1 2">
    <name type="scientific">Bulleidia extructa W1219</name>
    <dbReference type="NCBI Taxonomy" id="679192"/>
    <lineage>
        <taxon>Bacteria</taxon>
        <taxon>Bacillati</taxon>
        <taxon>Bacillota</taxon>
        <taxon>Erysipelotrichia</taxon>
        <taxon>Erysipelotrichales</taxon>
        <taxon>Erysipelotrichaceae</taxon>
        <taxon>Bulleidia</taxon>
    </lineage>
</organism>
<gene>
    <name evidence="1" type="ORF">HMPREF9013_1414</name>
</gene>
<dbReference type="Gene3D" id="1.25.10.90">
    <property type="match status" value="1"/>
</dbReference>
<comment type="caution">
    <text evidence="1">The sequence shown here is derived from an EMBL/GenBank/DDBJ whole genome shotgun (WGS) entry which is preliminary data.</text>
</comment>
<dbReference type="InterPro" id="IPR016024">
    <property type="entry name" value="ARM-type_fold"/>
</dbReference>
<proteinExistence type="predicted"/>
<keyword evidence="2" id="KW-1185">Reference proteome</keyword>
<evidence type="ECO:0000313" key="1">
    <source>
        <dbReference type="EMBL" id="EFC06469.1"/>
    </source>
</evidence>
<dbReference type="PANTHER" id="PTHR34070">
    <property type="entry name" value="ARMADILLO-TYPE FOLD"/>
    <property type="match status" value="1"/>
</dbReference>
<dbReference type="SUPFAM" id="SSF48371">
    <property type="entry name" value="ARM repeat"/>
    <property type="match status" value="1"/>
</dbReference>
<dbReference type="eggNOG" id="COG4912">
    <property type="taxonomic scope" value="Bacteria"/>
</dbReference>